<dbReference type="SMART" id="SM00406">
    <property type="entry name" value="IGv"/>
    <property type="match status" value="1"/>
</dbReference>
<dbReference type="InterPro" id="IPR003599">
    <property type="entry name" value="Ig_sub"/>
</dbReference>
<dbReference type="InterPro" id="IPR050150">
    <property type="entry name" value="IgV_Light_Chain"/>
</dbReference>
<evidence type="ECO:0000313" key="2">
    <source>
        <dbReference type="EMBL" id="KAG8591116.1"/>
    </source>
</evidence>
<dbReference type="InterPro" id="IPR013783">
    <property type="entry name" value="Ig-like_fold"/>
</dbReference>
<dbReference type="SMART" id="SM00409">
    <property type="entry name" value="IG"/>
    <property type="match status" value="1"/>
</dbReference>
<accession>A0AAV7D1S1</accession>
<feature type="non-terminal residue" evidence="2">
    <location>
        <position position="106"/>
    </location>
</feature>
<dbReference type="InterPro" id="IPR036179">
    <property type="entry name" value="Ig-like_dom_sf"/>
</dbReference>
<dbReference type="InterPro" id="IPR013106">
    <property type="entry name" value="Ig_V-set"/>
</dbReference>
<dbReference type="EMBL" id="WNYA01000001">
    <property type="protein sequence ID" value="KAG8591116.1"/>
    <property type="molecule type" value="Genomic_DNA"/>
</dbReference>
<dbReference type="PANTHER" id="PTHR23267">
    <property type="entry name" value="IMMUNOGLOBULIN LIGHT CHAIN"/>
    <property type="match status" value="1"/>
</dbReference>
<sequence length="106" mass="11647">MTQTPGYISVFPGETVTISCTSSEYTGNNIAWYQQKPGERPKLLIYGATNRHTGVPDRFSGIGSGTDFTLTIKGCREEDGAEYYCAQYGSIPSHSDTEPYNHLLLS</sequence>
<organism evidence="2 3">
    <name type="scientific">Engystomops pustulosus</name>
    <name type="common">Tungara frog</name>
    <name type="synonym">Physalaemus pustulosus</name>
    <dbReference type="NCBI Taxonomy" id="76066"/>
    <lineage>
        <taxon>Eukaryota</taxon>
        <taxon>Metazoa</taxon>
        <taxon>Chordata</taxon>
        <taxon>Craniata</taxon>
        <taxon>Vertebrata</taxon>
        <taxon>Euteleostomi</taxon>
        <taxon>Amphibia</taxon>
        <taxon>Batrachia</taxon>
        <taxon>Anura</taxon>
        <taxon>Neobatrachia</taxon>
        <taxon>Hyloidea</taxon>
        <taxon>Leptodactylidae</taxon>
        <taxon>Leiuperinae</taxon>
        <taxon>Engystomops</taxon>
    </lineage>
</organism>
<dbReference type="Pfam" id="PF07686">
    <property type="entry name" value="V-set"/>
    <property type="match status" value="1"/>
</dbReference>
<evidence type="ECO:0000259" key="1">
    <source>
        <dbReference type="PROSITE" id="PS50835"/>
    </source>
</evidence>
<dbReference type="PROSITE" id="PS50835">
    <property type="entry name" value="IG_LIKE"/>
    <property type="match status" value="1"/>
</dbReference>
<feature type="domain" description="Ig-like" evidence="1">
    <location>
        <begin position="1"/>
        <end position="85"/>
    </location>
</feature>
<evidence type="ECO:0000313" key="3">
    <source>
        <dbReference type="Proteomes" id="UP000824782"/>
    </source>
</evidence>
<dbReference type="SUPFAM" id="SSF48726">
    <property type="entry name" value="Immunoglobulin"/>
    <property type="match status" value="1"/>
</dbReference>
<comment type="caution">
    <text evidence="2">The sequence shown here is derived from an EMBL/GenBank/DDBJ whole genome shotgun (WGS) entry which is preliminary data.</text>
</comment>
<reference evidence="2" key="1">
    <citation type="thesis" date="2020" institute="ProQuest LLC" country="789 East Eisenhower Parkway, Ann Arbor, MI, USA">
        <title>Comparative Genomics and Chromosome Evolution.</title>
        <authorList>
            <person name="Mudd A.B."/>
        </authorList>
    </citation>
    <scope>NUCLEOTIDE SEQUENCE</scope>
    <source>
        <strain evidence="2">237g6f4</strain>
        <tissue evidence="2">Blood</tissue>
    </source>
</reference>
<proteinExistence type="predicted"/>
<dbReference type="Proteomes" id="UP000824782">
    <property type="component" value="Unassembled WGS sequence"/>
</dbReference>
<dbReference type="Gene3D" id="2.60.40.10">
    <property type="entry name" value="Immunoglobulins"/>
    <property type="match status" value="1"/>
</dbReference>
<keyword evidence="3" id="KW-1185">Reference proteome</keyword>
<dbReference type="FunFam" id="2.60.40.10:FF:001230">
    <property type="entry name" value="Immunoglobulin kappa variable 8-16"/>
    <property type="match status" value="1"/>
</dbReference>
<gene>
    <name evidence="2" type="ORF">GDO81_000040</name>
</gene>
<protein>
    <recommendedName>
        <fullName evidence="1">Ig-like domain-containing protein</fullName>
    </recommendedName>
</protein>
<dbReference type="AlphaFoldDB" id="A0AAV7D1S1"/>
<name>A0AAV7D1S1_ENGPU</name>
<dbReference type="InterPro" id="IPR007110">
    <property type="entry name" value="Ig-like_dom"/>
</dbReference>